<keyword evidence="4 6" id="KW-1133">Transmembrane helix</keyword>
<dbReference type="OrthoDB" id="1705903at2"/>
<sequence length="618" mass="70352">MLVKLTISSMRKMFKDYLVLLFGLTISIAIFYMFQTLAQNKAFIESNAMISSVVFIFHVGSVILGFITIFYIFYATSFIQTLRQKEMAMYMTLGAKKGKITQLMFFETFFIGVISLVVGIFLGIGLAVGIAELFMWQLDFQGEGFKAIYPSSILTTVIFYIVLFLLTSLVNAWQIGRKNVLDLLKAEQKQDIVKTNGIKTFIGALLAIILIGIGYYAMTEIEKLQQFGVILATVTIIPGTYFIFISLLPYVVKKLKQNRRLNETGINSFTLGQLRFRMLHLTQVLGTVAMLIALGLGAMTAGISFYHNIETQSSMYHANDVVIHQPTEEDLQTLKEMTITEQHAYSYKINDNGIYYLKQDLVENAPEVKAYDAEFELPKTKRVNEPLPAARYSLNGEEGTEELPENWWTAISTELNTSYNMFGSLPVYVLNAEEYQKVEADEQSVILVQVDDFMNYLSQFETINDNQTELAETYLRKPVENNGGKYGNYLAFKGIASGTIFMGLFLGVAFLMMMASVLMFKLLSSAGADVHRYHMLRKIGVRRSLLKRSIYRELFLLFLFPALVGLVHVIVGMQMFSFIIIEPYTKIWIPISIFFVIYGIYYLITVHLYKRIVLPKEV</sequence>
<keyword evidence="5 6" id="KW-0472">Membrane</keyword>
<organism evidence="8 9">
    <name type="scientific">Virgibacillus massiliensis</name>
    <dbReference type="NCBI Taxonomy" id="1462526"/>
    <lineage>
        <taxon>Bacteria</taxon>
        <taxon>Bacillati</taxon>
        <taxon>Bacillota</taxon>
        <taxon>Bacilli</taxon>
        <taxon>Bacillales</taxon>
        <taxon>Bacillaceae</taxon>
        <taxon>Virgibacillus</taxon>
    </lineage>
</organism>
<evidence type="ECO:0000313" key="9">
    <source>
        <dbReference type="Proteomes" id="UP000028875"/>
    </source>
</evidence>
<reference evidence="9" key="2">
    <citation type="submission" date="2014-05" db="EMBL/GenBank/DDBJ databases">
        <title>Draft genome sequence of Virgibacillus massiliensis Vm-5.</title>
        <authorList>
            <person name="Khelaifia S."/>
            <person name="Croce O."/>
            <person name="Lagier J.C."/>
            <person name="Raoult D."/>
        </authorList>
    </citation>
    <scope>NUCLEOTIDE SEQUENCE [LARGE SCALE GENOMIC DNA]</scope>
    <source>
        <strain evidence="9">Vm-5</strain>
    </source>
</reference>
<dbReference type="eggNOG" id="COG0577">
    <property type="taxonomic scope" value="Bacteria"/>
</dbReference>
<comment type="caution">
    <text evidence="8">The sequence shown here is derived from an EMBL/GenBank/DDBJ whole genome shotgun (WGS) entry which is preliminary data.</text>
</comment>
<feature type="transmembrane region" description="Helical" evidence="6">
    <location>
        <begin position="587"/>
        <end position="609"/>
    </location>
</feature>
<feature type="domain" description="ABC3 transporter permease C-terminal" evidence="7">
    <location>
        <begin position="61"/>
        <end position="179"/>
    </location>
</feature>
<feature type="transmembrane region" description="Helical" evidence="6">
    <location>
        <begin position="17"/>
        <end position="35"/>
    </location>
</feature>
<keyword evidence="3 6" id="KW-0812">Transmembrane</keyword>
<evidence type="ECO:0000256" key="2">
    <source>
        <dbReference type="ARBA" id="ARBA00022475"/>
    </source>
</evidence>
<feature type="transmembrane region" description="Helical" evidence="6">
    <location>
        <begin position="197"/>
        <end position="217"/>
    </location>
</feature>
<dbReference type="STRING" id="1462526.BN990_00454"/>
<gene>
    <name evidence="8" type="primary">bceB_1</name>
    <name evidence="8" type="ORF">BN990_00454</name>
</gene>
<dbReference type="RefSeq" id="WP_021289938.1">
    <property type="nucleotide sequence ID" value="NZ_BNER01000001.1"/>
</dbReference>
<dbReference type="InterPro" id="IPR052536">
    <property type="entry name" value="ABC-4_Integral_Memb_Prot"/>
</dbReference>
<protein>
    <submittedName>
        <fullName evidence="8">Bacitracin export permease protein BceB</fullName>
    </submittedName>
</protein>
<feature type="transmembrane region" description="Helical" evidence="6">
    <location>
        <begin position="103"/>
        <end position="136"/>
    </location>
</feature>
<dbReference type="PANTHER" id="PTHR46795">
    <property type="entry name" value="ABC TRANSPORTER PERMEASE-RELATED-RELATED"/>
    <property type="match status" value="1"/>
</dbReference>
<keyword evidence="6" id="KW-0813">Transport</keyword>
<evidence type="ECO:0000256" key="4">
    <source>
        <dbReference type="ARBA" id="ARBA00022989"/>
    </source>
</evidence>
<evidence type="ECO:0000256" key="1">
    <source>
        <dbReference type="ARBA" id="ARBA00004651"/>
    </source>
</evidence>
<comment type="subcellular location">
    <subcellularLocation>
        <location evidence="1 6">Cell membrane</location>
        <topology evidence="1 6">Multi-pass membrane protein</topology>
    </subcellularLocation>
</comment>
<dbReference type="PANTHER" id="PTHR46795:SF3">
    <property type="entry name" value="ABC TRANSPORTER PERMEASE"/>
    <property type="match status" value="1"/>
</dbReference>
<accession>A0A024Q7B8</accession>
<feature type="transmembrane region" description="Helical" evidence="6">
    <location>
        <begin position="284"/>
        <end position="306"/>
    </location>
</feature>
<evidence type="ECO:0000313" key="8">
    <source>
        <dbReference type="EMBL" id="CDQ38187.1"/>
    </source>
</evidence>
<name>A0A024Q7B8_9BACI</name>
<dbReference type="EMBL" id="CCDP010000001">
    <property type="protein sequence ID" value="CDQ38187.1"/>
    <property type="molecule type" value="Genomic_DNA"/>
</dbReference>
<evidence type="ECO:0000256" key="3">
    <source>
        <dbReference type="ARBA" id="ARBA00022692"/>
    </source>
</evidence>
<dbReference type="InterPro" id="IPR003838">
    <property type="entry name" value="ABC3_permease_C"/>
</dbReference>
<evidence type="ECO:0000256" key="6">
    <source>
        <dbReference type="PIRNR" id="PIRNR018968"/>
    </source>
</evidence>
<keyword evidence="9" id="KW-1185">Reference proteome</keyword>
<feature type="transmembrane region" description="Helical" evidence="6">
    <location>
        <begin position="229"/>
        <end position="252"/>
    </location>
</feature>
<proteinExistence type="inferred from homology"/>
<feature type="transmembrane region" description="Helical" evidence="6">
    <location>
        <begin position="554"/>
        <end position="581"/>
    </location>
</feature>
<dbReference type="GO" id="GO:0005886">
    <property type="term" value="C:plasma membrane"/>
    <property type="evidence" value="ECO:0007669"/>
    <property type="project" value="UniProtKB-SubCell"/>
</dbReference>
<feature type="transmembrane region" description="Helical" evidence="6">
    <location>
        <begin position="500"/>
        <end position="523"/>
    </location>
</feature>
<comment type="similarity">
    <text evidence="6">Belongs to the ABC-4 integral membrane protein family.</text>
</comment>
<dbReference type="Pfam" id="PF02687">
    <property type="entry name" value="FtsX"/>
    <property type="match status" value="1"/>
</dbReference>
<dbReference type="Proteomes" id="UP000028875">
    <property type="component" value="Unassembled WGS sequence"/>
</dbReference>
<dbReference type="AlphaFoldDB" id="A0A024Q7B8"/>
<evidence type="ECO:0000259" key="7">
    <source>
        <dbReference type="Pfam" id="PF02687"/>
    </source>
</evidence>
<reference evidence="8 9" key="1">
    <citation type="submission" date="2014-03" db="EMBL/GenBank/DDBJ databases">
        <authorList>
            <person name="Urmite Genomes U."/>
        </authorList>
    </citation>
    <scope>NUCLEOTIDE SEQUENCE [LARGE SCALE GENOMIC DNA]</scope>
    <source>
        <strain evidence="8 9">Vm-5</strain>
    </source>
</reference>
<feature type="transmembrane region" description="Helical" evidence="6">
    <location>
        <begin position="148"/>
        <end position="176"/>
    </location>
</feature>
<evidence type="ECO:0000256" key="5">
    <source>
        <dbReference type="ARBA" id="ARBA00023136"/>
    </source>
</evidence>
<dbReference type="InterPro" id="IPR027022">
    <property type="entry name" value="ABC_permease_BceB-typ"/>
</dbReference>
<feature type="transmembrane region" description="Helical" evidence="6">
    <location>
        <begin position="55"/>
        <end position="82"/>
    </location>
</feature>
<dbReference type="GO" id="GO:0055085">
    <property type="term" value="P:transmembrane transport"/>
    <property type="evidence" value="ECO:0007669"/>
    <property type="project" value="UniProtKB-UniRule"/>
</dbReference>
<keyword evidence="2 6" id="KW-1003">Cell membrane</keyword>
<dbReference type="PIRSF" id="PIRSF018968">
    <property type="entry name" value="ABC_permease_BceB"/>
    <property type="match status" value="1"/>
</dbReference>